<accession>A0ABY7NF80</accession>
<reference evidence="2 3" key="1">
    <citation type="submission" date="2021-05" db="EMBL/GenBank/DDBJ databases">
        <authorList>
            <person name="Kumar R."/>
            <person name="Kumar A."/>
            <person name="Mukhia S."/>
        </authorList>
    </citation>
    <scope>NUCLEOTIDE SEQUENCE [LARGE SCALE GENOMIC DNA]</scope>
    <source>
        <strain evidence="2 3">ERMR7:08</strain>
    </source>
</reference>
<evidence type="ECO:0000313" key="3">
    <source>
        <dbReference type="Proteomes" id="UP001212421"/>
    </source>
</evidence>
<dbReference type="InterPro" id="IPR018310">
    <property type="entry name" value="Put_endonuclease_Z1-dom"/>
</dbReference>
<feature type="domain" description="Putative endonuclease Z1" evidence="1">
    <location>
        <begin position="266"/>
        <end position="508"/>
    </location>
</feature>
<sequence length="514" mass="56149">MLGVTALALDQGVDIVIILAGTRLSLWRQTYERLSEQLDGGPDSAQKAGSRILCPRPEVALSEGSTSLQETYRISSAQVRRKLNAKQPIIVVAMKQTNHLHALGSSLRGSVFDEVRTLSRPVHMLVLDDEADDGSVLDAAVEAGQDPIAGNLKQIPRAIADLWDPRSTSAPSNLFASYVGYTATPQANLLQEDHNPLAPRDFVISLRTPLDVGCPIDLSNVDAPRSSSYPEPVGLDSFYTGGEVFYRRGASADLCVELAGQDDDELAESVRAFLVAGAIRLHRATAGTMGPRSLSEVEFDSMEEALAAAPEPQSMLVHPSAEIEHHFKGAEDILLWAGAPDRATARLLLETGDARLPTSLIEKMANEEPSWSAWADRYRHSLDQINTEFNVMNPRMVPDWGVIKQLLVSEIIPGTRVSVVNSNPAADDRPMYKPTFNETTGRWRAARDISTVFVSGNVMSRGLTLEGMTTALFQRGSSNPLADTQMQMQRWFGYRGTHIELCRLFASGSSTRPL</sequence>
<dbReference type="RefSeq" id="WP_281535617.1">
    <property type="nucleotide sequence ID" value="NZ_CP075584.1"/>
</dbReference>
<protein>
    <recommendedName>
        <fullName evidence="1">Putative endonuclease Z1 domain-containing protein</fullName>
    </recommendedName>
</protein>
<evidence type="ECO:0000259" key="1">
    <source>
        <dbReference type="Pfam" id="PF10593"/>
    </source>
</evidence>
<evidence type="ECO:0000313" key="2">
    <source>
        <dbReference type="EMBL" id="WBM80904.1"/>
    </source>
</evidence>
<gene>
    <name evidence="2" type="ORF">KIV56_06265</name>
</gene>
<keyword evidence="3" id="KW-1185">Reference proteome</keyword>
<proteinExistence type="predicted"/>
<organism evidence="2 3">
    <name type="scientific">Cryobacterium breve</name>
    <dbReference type="NCBI Taxonomy" id="1259258"/>
    <lineage>
        <taxon>Bacteria</taxon>
        <taxon>Bacillati</taxon>
        <taxon>Actinomycetota</taxon>
        <taxon>Actinomycetes</taxon>
        <taxon>Micrococcales</taxon>
        <taxon>Microbacteriaceae</taxon>
        <taxon>Cryobacterium</taxon>
    </lineage>
</organism>
<dbReference type="EMBL" id="CP075584">
    <property type="protein sequence ID" value="WBM80904.1"/>
    <property type="molecule type" value="Genomic_DNA"/>
</dbReference>
<name>A0ABY7NF80_9MICO</name>
<dbReference type="Pfam" id="PF10593">
    <property type="entry name" value="Z1"/>
    <property type="match status" value="1"/>
</dbReference>
<dbReference type="Proteomes" id="UP001212421">
    <property type="component" value="Chromosome"/>
</dbReference>